<sequence>MKLISKGYFALFMAGAAVFGVSATVRADEVTTTTRTREAPSEPGVIVGVPGVVGVEVGRSSAEHGCETRKETRTDDETGDSVSRKTTNCE</sequence>
<dbReference type="RefSeq" id="WP_012589232.1">
    <property type="nucleotide sequence ID" value="NC_011666.1"/>
</dbReference>
<feature type="region of interest" description="Disordered" evidence="1">
    <location>
        <begin position="59"/>
        <end position="90"/>
    </location>
</feature>
<dbReference type="HOGENOM" id="CLU_2437474_0_0_5"/>
<keyword evidence="2" id="KW-0732">Signal</keyword>
<dbReference type="Proteomes" id="UP000002257">
    <property type="component" value="Chromosome"/>
</dbReference>
<dbReference type="AlphaFoldDB" id="B8EN27"/>
<reference evidence="3 4" key="1">
    <citation type="journal article" date="2010" name="J. Bacteriol.">
        <title>Complete genome sequence of the aerobic facultative methanotroph Methylocella silvestris BL2.</title>
        <authorList>
            <person name="Chen Y."/>
            <person name="Crombie A."/>
            <person name="Rahman M.T."/>
            <person name="Dedysh S.N."/>
            <person name="Liesack W."/>
            <person name="Stott M.B."/>
            <person name="Alam M."/>
            <person name="Theisen A.R."/>
            <person name="Murrell J.C."/>
            <person name="Dunfield P.F."/>
        </authorList>
    </citation>
    <scope>NUCLEOTIDE SEQUENCE [LARGE SCALE GENOMIC DNA]</scope>
    <source>
        <strain evidence="4">DSM 15510 / CIP 108128 / LMG 27833 / NCIMB 13906 / BL2</strain>
    </source>
</reference>
<feature type="compositionally biased region" description="Basic and acidic residues" evidence="1">
    <location>
        <begin position="61"/>
        <end position="76"/>
    </location>
</feature>
<feature type="compositionally biased region" description="Polar residues" evidence="1">
    <location>
        <begin position="80"/>
        <end position="90"/>
    </location>
</feature>
<evidence type="ECO:0000313" key="3">
    <source>
        <dbReference type="EMBL" id="ACK49162.1"/>
    </source>
</evidence>
<name>B8EN27_METSB</name>
<protein>
    <recommendedName>
        <fullName evidence="5">Secreted protein</fullName>
    </recommendedName>
</protein>
<feature type="chain" id="PRO_5002871708" description="Secreted protein" evidence="2">
    <location>
        <begin position="28"/>
        <end position="90"/>
    </location>
</feature>
<accession>B8EN27</accession>
<evidence type="ECO:0008006" key="5">
    <source>
        <dbReference type="Google" id="ProtNLM"/>
    </source>
</evidence>
<evidence type="ECO:0000313" key="4">
    <source>
        <dbReference type="Proteomes" id="UP000002257"/>
    </source>
</evidence>
<dbReference type="KEGG" id="msl:Msil_0181"/>
<keyword evidence="4" id="KW-1185">Reference proteome</keyword>
<evidence type="ECO:0000256" key="1">
    <source>
        <dbReference type="SAM" id="MobiDB-lite"/>
    </source>
</evidence>
<dbReference type="EMBL" id="CP001280">
    <property type="protein sequence ID" value="ACK49162.1"/>
    <property type="molecule type" value="Genomic_DNA"/>
</dbReference>
<proteinExistence type="predicted"/>
<gene>
    <name evidence="3" type="ordered locus">Msil_0181</name>
</gene>
<evidence type="ECO:0000256" key="2">
    <source>
        <dbReference type="SAM" id="SignalP"/>
    </source>
</evidence>
<feature type="signal peptide" evidence="2">
    <location>
        <begin position="1"/>
        <end position="27"/>
    </location>
</feature>
<organism evidence="3 4">
    <name type="scientific">Methylocella silvestris (strain DSM 15510 / CIP 108128 / LMG 27833 / NCIMB 13906 / BL2)</name>
    <dbReference type="NCBI Taxonomy" id="395965"/>
    <lineage>
        <taxon>Bacteria</taxon>
        <taxon>Pseudomonadati</taxon>
        <taxon>Pseudomonadota</taxon>
        <taxon>Alphaproteobacteria</taxon>
        <taxon>Hyphomicrobiales</taxon>
        <taxon>Beijerinckiaceae</taxon>
        <taxon>Methylocella</taxon>
    </lineage>
</organism>